<evidence type="ECO:0000313" key="1">
    <source>
        <dbReference type="EMBL" id="WWD08812.1"/>
    </source>
</evidence>
<sequence length="382" mass="44476">MENIQSYKGQFNLQIKIDFSDGSSWMMRIRRKAGIRPYPDEPLRLNAQSEVATCQALHCGGVLVPQSTFRPKDSKLHPKLIYSYQTFIEGSPWSDFAPFKPKNQPLSSSTKRHIGFIAQWFISLEKVRFDKIGSLTFSSASNQIIVGPLIERQPVITVPPYFNGPFQNAKERYLRMIDSRLEACRDRTFVEPPREVHIYLALLEFKELVGNDLDMEQDPGPFYIRHADDHWDHTRTKEDGEITGVIDWEWAYTTTKDEAFASPMYFLPSKFYHEGSNDMFSPREYALIEAYQSLGRDDLADCVKNGRKYQRLIYFLKCMFINVLEVNAIRKAFLKIPDEVDDGMPKTEEEWVEKMLIKWQEDEGLRYLVDNPVDEPVLPEQT</sequence>
<dbReference type="Proteomes" id="UP001358614">
    <property type="component" value="Chromosome 2"/>
</dbReference>
<keyword evidence="2" id="KW-1185">Reference proteome</keyword>
<dbReference type="KEGG" id="ker:91105726"/>
<dbReference type="GeneID" id="91105726"/>
<dbReference type="EMBL" id="CP144090">
    <property type="protein sequence ID" value="WWD08812.1"/>
    <property type="molecule type" value="Genomic_DNA"/>
</dbReference>
<proteinExistence type="predicted"/>
<dbReference type="InterPro" id="IPR011009">
    <property type="entry name" value="Kinase-like_dom_sf"/>
</dbReference>
<evidence type="ECO:0000313" key="2">
    <source>
        <dbReference type="Proteomes" id="UP001358614"/>
    </source>
</evidence>
<dbReference type="RefSeq" id="XP_066086779.1">
    <property type="nucleotide sequence ID" value="XM_066230682.1"/>
</dbReference>
<dbReference type="InterPro" id="IPR051678">
    <property type="entry name" value="AGP_Transferase"/>
</dbReference>
<protein>
    <recommendedName>
        <fullName evidence="3">Aminoglycoside phosphotransferase domain-containing protein</fullName>
    </recommendedName>
</protein>
<dbReference type="SUPFAM" id="SSF56112">
    <property type="entry name" value="Protein kinase-like (PK-like)"/>
    <property type="match status" value="1"/>
</dbReference>
<evidence type="ECO:0008006" key="3">
    <source>
        <dbReference type="Google" id="ProtNLM"/>
    </source>
</evidence>
<name>A0AAX4KSG3_9TREE</name>
<reference evidence="1 2" key="1">
    <citation type="submission" date="2024-01" db="EMBL/GenBank/DDBJ databases">
        <title>Comparative genomics of Cryptococcus and Kwoniella reveals pathogenesis evolution and contrasting modes of karyotype evolution via chromosome fusion or intercentromeric recombination.</title>
        <authorList>
            <person name="Coelho M.A."/>
            <person name="David-Palma M."/>
            <person name="Shea T."/>
            <person name="Bowers K."/>
            <person name="McGinley-Smith S."/>
            <person name="Mohammad A.W."/>
            <person name="Gnirke A."/>
            <person name="Yurkov A.M."/>
            <person name="Nowrousian M."/>
            <person name="Sun S."/>
            <person name="Cuomo C.A."/>
            <person name="Heitman J."/>
        </authorList>
    </citation>
    <scope>NUCLEOTIDE SEQUENCE [LARGE SCALE GENOMIC DNA]</scope>
    <source>
        <strain evidence="1 2">PYCC6329</strain>
    </source>
</reference>
<gene>
    <name evidence="1" type="ORF">V865_006925</name>
</gene>
<dbReference type="AlphaFoldDB" id="A0AAX4KSG3"/>
<dbReference type="PANTHER" id="PTHR21310">
    <property type="entry name" value="AMINOGLYCOSIDE PHOSPHOTRANSFERASE-RELATED-RELATED"/>
    <property type="match status" value="1"/>
</dbReference>
<dbReference type="PANTHER" id="PTHR21310:SF15">
    <property type="entry name" value="AMINOGLYCOSIDE PHOSPHOTRANSFERASE DOMAIN-CONTAINING PROTEIN"/>
    <property type="match status" value="1"/>
</dbReference>
<organism evidence="1 2">
    <name type="scientific">Kwoniella europaea PYCC6329</name>
    <dbReference type="NCBI Taxonomy" id="1423913"/>
    <lineage>
        <taxon>Eukaryota</taxon>
        <taxon>Fungi</taxon>
        <taxon>Dikarya</taxon>
        <taxon>Basidiomycota</taxon>
        <taxon>Agaricomycotina</taxon>
        <taxon>Tremellomycetes</taxon>
        <taxon>Tremellales</taxon>
        <taxon>Cryptococcaceae</taxon>
        <taxon>Kwoniella</taxon>
    </lineage>
</organism>
<accession>A0AAX4KSG3</accession>